<evidence type="ECO:0000256" key="1">
    <source>
        <dbReference type="SAM" id="MobiDB-lite"/>
    </source>
</evidence>
<feature type="domain" description="Acyltransferase 3" evidence="3">
    <location>
        <begin position="88"/>
        <end position="480"/>
    </location>
</feature>
<evidence type="ECO:0000313" key="4">
    <source>
        <dbReference type="EMBL" id="KAH7153216.1"/>
    </source>
</evidence>
<dbReference type="Pfam" id="PF01757">
    <property type="entry name" value="Acyl_transf_3"/>
    <property type="match status" value="1"/>
</dbReference>
<reference evidence="4" key="1">
    <citation type="journal article" date="2021" name="Nat. Commun.">
        <title>Genetic determinants of endophytism in the Arabidopsis root mycobiome.</title>
        <authorList>
            <person name="Mesny F."/>
            <person name="Miyauchi S."/>
            <person name="Thiergart T."/>
            <person name="Pickel B."/>
            <person name="Atanasova L."/>
            <person name="Karlsson M."/>
            <person name="Huettel B."/>
            <person name="Barry K.W."/>
            <person name="Haridas S."/>
            <person name="Chen C."/>
            <person name="Bauer D."/>
            <person name="Andreopoulos W."/>
            <person name="Pangilinan J."/>
            <person name="LaButti K."/>
            <person name="Riley R."/>
            <person name="Lipzen A."/>
            <person name="Clum A."/>
            <person name="Drula E."/>
            <person name="Henrissat B."/>
            <person name="Kohler A."/>
            <person name="Grigoriev I.V."/>
            <person name="Martin F.M."/>
            <person name="Hacquard S."/>
        </authorList>
    </citation>
    <scope>NUCLEOTIDE SEQUENCE</scope>
    <source>
        <strain evidence="4">MPI-CAGE-AT-0147</strain>
    </source>
</reference>
<keyword evidence="5" id="KW-1185">Reference proteome</keyword>
<gene>
    <name evidence="4" type="ORF">EDB81DRAFT_946105</name>
</gene>
<dbReference type="InterPro" id="IPR050879">
    <property type="entry name" value="Acyltransferase_3"/>
</dbReference>
<feature type="transmembrane region" description="Helical" evidence="2">
    <location>
        <begin position="133"/>
        <end position="155"/>
    </location>
</feature>
<sequence>MEGHALSRVSVSREENTGLLGRPTSPTSDPERDSGILEMGRQQLPIETVRHTRWRAVAARFLWFCVPSFLQGRHMREQICPAKLSPTAYLDGMRGLAALFVYFCHSSSQAFIMNKSWGYQGTLYGFFRLPIVRVFYCGPAAVSIFFIISGYALSYKPIRLIRNRKTHDFSITLSSMTFRRAIRLFLPTTISTFIMICLIWIGAFESTREITKNRAYFKYVIEHIPSRPDSIFKLLSDWGKHIFYAFKLFDFMDRGALTNYDVHLWTIPVEYRCSIYLFVILFGTARLQTKYRFLTLLFIMTRTYQNSRWDLLMFIFGMMFAEWDHIRGAHTTSPTLPFDKQAKSSQERLKPIIWNLISIVGLYFLTQPDTGGEETPGCVYLTSLIPEWWATSRYRYWQCIGSVIYVFSVGYSAFWQRFFNTAPIQYLGKISYSLYLVHGPVMRTLGYHLHTLAWDITGTQGLWYNAGFVLGVCLSLSFIIVFADIFWRAIDIPTVKFARWLEGKVNVKED</sequence>
<feature type="transmembrane region" description="Helical" evidence="2">
    <location>
        <begin position="462"/>
        <end position="487"/>
    </location>
</feature>
<feature type="transmembrane region" description="Helical" evidence="2">
    <location>
        <begin position="269"/>
        <end position="288"/>
    </location>
</feature>
<organism evidence="4 5">
    <name type="scientific">Dactylonectria macrodidyma</name>
    <dbReference type="NCBI Taxonomy" id="307937"/>
    <lineage>
        <taxon>Eukaryota</taxon>
        <taxon>Fungi</taxon>
        <taxon>Dikarya</taxon>
        <taxon>Ascomycota</taxon>
        <taxon>Pezizomycotina</taxon>
        <taxon>Sordariomycetes</taxon>
        <taxon>Hypocreomycetidae</taxon>
        <taxon>Hypocreales</taxon>
        <taxon>Nectriaceae</taxon>
        <taxon>Dactylonectria</taxon>
    </lineage>
</organism>
<keyword evidence="2" id="KW-0812">Transmembrane</keyword>
<keyword evidence="2" id="KW-0472">Membrane</keyword>
<name>A0A9P9F6P6_9HYPO</name>
<dbReference type="AlphaFoldDB" id="A0A9P9F6P6"/>
<evidence type="ECO:0000313" key="5">
    <source>
        <dbReference type="Proteomes" id="UP000738349"/>
    </source>
</evidence>
<feature type="compositionally biased region" description="Basic and acidic residues" evidence="1">
    <location>
        <begin position="1"/>
        <end position="16"/>
    </location>
</feature>
<dbReference type="Proteomes" id="UP000738349">
    <property type="component" value="Unassembled WGS sequence"/>
</dbReference>
<comment type="caution">
    <text evidence="4">The sequence shown here is derived from an EMBL/GenBank/DDBJ whole genome shotgun (WGS) entry which is preliminary data.</text>
</comment>
<dbReference type="OrthoDB" id="5819582at2759"/>
<dbReference type="InterPro" id="IPR002656">
    <property type="entry name" value="Acyl_transf_3_dom"/>
</dbReference>
<dbReference type="EMBL" id="JAGMUV010000006">
    <property type="protein sequence ID" value="KAH7153216.1"/>
    <property type="molecule type" value="Genomic_DNA"/>
</dbReference>
<protein>
    <submittedName>
        <fullName evidence="4">Acyltransferase family-domain-containing protein</fullName>
    </submittedName>
</protein>
<feature type="transmembrane region" description="Helical" evidence="2">
    <location>
        <begin position="184"/>
        <end position="203"/>
    </location>
</feature>
<dbReference type="PANTHER" id="PTHR23028:SF134">
    <property type="entry name" value="PUTATIVE (AFU_ORTHOLOGUE AFUA_4G08520)-RELATED"/>
    <property type="match status" value="1"/>
</dbReference>
<evidence type="ECO:0000259" key="3">
    <source>
        <dbReference type="Pfam" id="PF01757"/>
    </source>
</evidence>
<accession>A0A9P9F6P6</accession>
<dbReference type="PANTHER" id="PTHR23028">
    <property type="entry name" value="ACETYLTRANSFERASE"/>
    <property type="match status" value="1"/>
</dbReference>
<proteinExistence type="predicted"/>
<evidence type="ECO:0000256" key="2">
    <source>
        <dbReference type="SAM" id="Phobius"/>
    </source>
</evidence>
<keyword evidence="2" id="KW-1133">Transmembrane helix</keyword>
<dbReference type="GO" id="GO:0016747">
    <property type="term" value="F:acyltransferase activity, transferring groups other than amino-acyl groups"/>
    <property type="evidence" value="ECO:0007669"/>
    <property type="project" value="InterPro"/>
</dbReference>
<keyword evidence="4" id="KW-0012">Acyltransferase</keyword>
<keyword evidence="4" id="KW-0808">Transferase</keyword>
<feature type="region of interest" description="Disordered" evidence="1">
    <location>
        <begin position="1"/>
        <end position="35"/>
    </location>
</feature>
<feature type="transmembrane region" description="Helical" evidence="2">
    <location>
        <begin position="394"/>
        <end position="414"/>
    </location>
</feature>